<dbReference type="STRING" id="1121416.SAMN02745220_04079"/>
<dbReference type="PRINTS" id="PR00173">
    <property type="entry name" value="EDTRNSPORT"/>
</dbReference>
<keyword evidence="2" id="KW-0813">Transport</keyword>
<dbReference type="PANTHER" id="PTHR42865">
    <property type="entry name" value="PROTON/GLUTAMATE-ASPARTATE SYMPORTER"/>
    <property type="match status" value="1"/>
</dbReference>
<feature type="transmembrane region" description="Helical" evidence="8">
    <location>
        <begin position="319"/>
        <end position="345"/>
    </location>
</feature>
<dbReference type="EMBL" id="FRFE01000026">
    <property type="protein sequence ID" value="SHO51588.1"/>
    <property type="molecule type" value="Genomic_DNA"/>
</dbReference>
<evidence type="ECO:0000256" key="7">
    <source>
        <dbReference type="ARBA" id="ARBA00023136"/>
    </source>
</evidence>
<evidence type="ECO:0000256" key="6">
    <source>
        <dbReference type="ARBA" id="ARBA00022989"/>
    </source>
</evidence>
<dbReference type="GO" id="GO:0015293">
    <property type="term" value="F:symporter activity"/>
    <property type="evidence" value="ECO:0007669"/>
    <property type="project" value="UniProtKB-KW"/>
</dbReference>
<evidence type="ECO:0000256" key="4">
    <source>
        <dbReference type="ARBA" id="ARBA00022692"/>
    </source>
</evidence>
<keyword evidence="10" id="KW-1185">Reference proteome</keyword>
<keyword evidence="6 8" id="KW-1133">Transmembrane helix</keyword>
<dbReference type="AlphaFoldDB" id="A0A1M7YGE0"/>
<evidence type="ECO:0000256" key="3">
    <source>
        <dbReference type="ARBA" id="ARBA00022475"/>
    </source>
</evidence>
<name>A0A1M7YGE0_9BACT</name>
<dbReference type="FunFam" id="1.10.3860.10:FF:000001">
    <property type="entry name" value="C4-dicarboxylate transport protein"/>
    <property type="match status" value="1"/>
</dbReference>
<dbReference type="RefSeq" id="WP_073615507.1">
    <property type="nucleotide sequence ID" value="NZ_FRFE01000026.1"/>
</dbReference>
<comment type="subcellular location">
    <subcellularLocation>
        <location evidence="1">Cell membrane</location>
        <topology evidence="1">Multi-pass membrane protein</topology>
    </subcellularLocation>
</comment>
<feature type="transmembrane region" description="Helical" evidence="8">
    <location>
        <begin position="208"/>
        <end position="234"/>
    </location>
</feature>
<keyword evidence="7 8" id="KW-0472">Membrane</keyword>
<accession>A0A1M7YGE0</accession>
<dbReference type="Proteomes" id="UP000184603">
    <property type="component" value="Unassembled WGS sequence"/>
</dbReference>
<evidence type="ECO:0000256" key="1">
    <source>
        <dbReference type="ARBA" id="ARBA00004651"/>
    </source>
</evidence>
<feature type="transmembrane region" description="Helical" evidence="8">
    <location>
        <begin position="135"/>
        <end position="153"/>
    </location>
</feature>
<evidence type="ECO:0000313" key="10">
    <source>
        <dbReference type="Proteomes" id="UP000184603"/>
    </source>
</evidence>
<sequence length="422" mass="44149">MKLYHKIMIGLVLGVIAGLILGEKAEYLKPIGDIFIRCLRLIVVPLILSTLISGVVSTGNVKNLGKTGVTTLIYFMVTTTLAVCIGLLVANVLQPGIGLTLGELKAFKAPDPVGPAQMIVSMFPMNPMEALADGNVLQIIIFALLFGAGLSMTGEKGKPIANFFQSLAEVMFKVSDIVISFAPYGVFALIAWTTGKFGLDILLPMGKLIVAVLVACLIHIFASYVIIVATVARISPLAFLKKTMEPALVGLSTCSAAAAFPFSMRAQRQLGVSSKVSGFTLPMALTINMDGTALYQAVAAMFVANAYGIDLSFTQQGTIVATAVLASVGTASIPGGGLIMLTMVLQSVGLPLEGIAIVAGIDRILDMFRTTTNIFGDNSAGVVVAALGGELDRKMAVTPLSEMEHGSSVHLDGEGHIVDELG</sequence>
<feature type="transmembrane region" description="Helical" evidence="8">
    <location>
        <begin position="284"/>
        <end position="307"/>
    </location>
</feature>
<evidence type="ECO:0000256" key="2">
    <source>
        <dbReference type="ARBA" id="ARBA00022448"/>
    </source>
</evidence>
<feature type="transmembrane region" description="Helical" evidence="8">
    <location>
        <begin position="68"/>
        <end position="93"/>
    </location>
</feature>
<keyword evidence="3" id="KW-1003">Cell membrane</keyword>
<evidence type="ECO:0000256" key="8">
    <source>
        <dbReference type="SAM" id="Phobius"/>
    </source>
</evidence>
<dbReference type="PANTHER" id="PTHR42865:SF7">
    <property type="entry name" value="PROTON_GLUTAMATE-ASPARTATE SYMPORTER"/>
    <property type="match status" value="1"/>
</dbReference>
<dbReference type="InterPro" id="IPR036458">
    <property type="entry name" value="Na:dicarbo_symporter_sf"/>
</dbReference>
<keyword evidence="4 8" id="KW-0812">Transmembrane</keyword>
<feature type="transmembrane region" description="Helical" evidence="8">
    <location>
        <begin position="34"/>
        <end position="56"/>
    </location>
</feature>
<dbReference type="Gene3D" id="1.10.3860.10">
    <property type="entry name" value="Sodium:dicarboxylate symporter"/>
    <property type="match status" value="1"/>
</dbReference>
<gene>
    <name evidence="9" type="ORF">SAMN02745220_04079</name>
</gene>
<protein>
    <submittedName>
        <fullName evidence="9">Na+/H+-dicarboxylate symporter</fullName>
    </submittedName>
</protein>
<keyword evidence="5" id="KW-0769">Symport</keyword>
<dbReference type="Pfam" id="PF00375">
    <property type="entry name" value="SDF"/>
    <property type="match status" value="1"/>
</dbReference>
<dbReference type="SUPFAM" id="SSF118215">
    <property type="entry name" value="Proton glutamate symport protein"/>
    <property type="match status" value="1"/>
</dbReference>
<evidence type="ECO:0000313" key="9">
    <source>
        <dbReference type="EMBL" id="SHO51588.1"/>
    </source>
</evidence>
<dbReference type="GO" id="GO:0005886">
    <property type="term" value="C:plasma membrane"/>
    <property type="evidence" value="ECO:0007669"/>
    <property type="project" value="UniProtKB-SubCell"/>
</dbReference>
<dbReference type="OrthoDB" id="9766690at2"/>
<dbReference type="InterPro" id="IPR001991">
    <property type="entry name" value="Na-dicarboxylate_symporter"/>
</dbReference>
<dbReference type="GO" id="GO:0006835">
    <property type="term" value="P:dicarboxylic acid transport"/>
    <property type="evidence" value="ECO:0007669"/>
    <property type="project" value="TreeGrafter"/>
</dbReference>
<proteinExistence type="predicted"/>
<evidence type="ECO:0000256" key="5">
    <source>
        <dbReference type="ARBA" id="ARBA00022847"/>
    </source>
</evidence>
<reference evidence="9 10" key="1">
    <citation type="submission" date="2016-12" db="EMBL/GenBank/DDBJ databases">
        <authorList>
            <person name="Song W.-J."/>
            <person name="Kurnit D.M."/>
        </authorList>
    </citation>
    <scope>NUCLEOTIDE SEQUENCE [LARGE SCALE GENOMIC DNA]</scope>
    <source>
        <strain evidence="9 10">DSM 18488</strain>
    </source>
</reference>
<organism evidence="9 10">
    <name type="scientific">Desulfopila aestuarii DSM 18488</name>
    <dbReference type="NCBI Taxonomy" id="1121416"/>
    <lineage>
        <taxon>Bacteria</taxon>
        <taxon>Pseudomonadati</taxon>
        <taxon>Thermodesulfobacteriota</taxon>
        <taxon>Desulfobulbia</taxon>
        <taxon>Desulfobulbales</taxon>
        <taxon>Desulfocapsaceae</taxon>
        <taxon>Desulfopila</taxon>
    </lineage>
</organism>
<feature type="transmembrane region" description="Helical" evidence="8">
    <location>
        <begin position="174"/>
        <end position="193"/>
    </location>
</feature>